<evidence type="ECO:0000256" key="3">
    <source>
        <dbReference type="ARBA" id="ARBA00004906"/>
    </source>
</evidence>
<comment type="pathway">
    <text evidence="3">Protein modification; protein ubiquitination.</text>
</comment>
<evidence type="ECO:0000256" key="7">
    <source>
        <dbReference type="SAM" id="Coils"/>
    </source>
</evidence>
<evidence type="ECO:0000259" key="8">
    <source>
        <dbReference type="PROSITE" id="PS51698"/>
    </source>
</evidence>
<gene>
    <name evidence="9" type="ORF">SAY87_011024</name>
</gene>
<dbReference type="Gene3D" id="3.30.40.10">
    <property type="entry name" value="Zinc/RING finger domain, C3HC4 (zinc finger)"/>
    <property type="match status" value="1"/>
</dbReference>
<dbReference type="InterPro" id="IPR011009">
    <property type="entry name" value="Kinase-like_dom_sf"/>
</dbReference>
<dbReference type="InterPro" id="IPR001245">
    <property type="entry name" value="Ser-Thr/Tyr_kinase_cat_dom"/>
</dbReference>
<evidence type="ECO:0000313" key="9">
    <source>
        <dbReference type="EMBL" id="KAK4744712.1"/>
    </source>
</evidence>
<sequence>MESSGEPLKGPAQAGELAKSMEKIWVAIGSDLQEGFKTLEWILRKWPPTDNPMFGGIALVHVSHDISKGFVCSPLGKFPASLVNEEMLKFLKKQEQGKTDSLLHKYKVFCGEVKIEFLIIENPNQDPISNLLLNLICGHHMTKLVIDLTFIKPSPSSSSRKSRDAVRELLHLQNHKPKFCEQHIVHGGKTVHLREEDHEGAIEDDQGIIVKTRDKHSCMDWLGRIMFPMSNRDHFPRYQNDDPLNQWEYCVQEIDNYFQEVMSLQWDDSDFHGDTDNKEEALKMRIEEAQQMIKRKRIEAKTHFEGRLKAERTIQACNQWNENLAEHAKEERVTRVSLQKDLEVKAGQLQEALADTEESRRRLSLLAQVNCRLSRKLQVSMLSKSQAESCLENLRLRKGEVLVEIEDLQWQRDVLNQRIEFCREQEMVPVSSAAKCEYREYTAEDIRLATDDFSEHQRIKPASCRSNIYRGLVDYVTTVVIKMNHSSCGLSSEAFERKVRLLSEIRHPHVVAMLGFCLELKCIIFEFMHNGSLQDVLCKSNKRSGDLIQAKANCAWNLTPSHIFLDCNLTANLGNLALLEATGEKNVTSDVHALGHVVLHLLTGSSSHPGLFGQAGKVNLGVLLDVLDKRAGQWPWDLAEGLVKVAMRCLSTDEKDLPYARTSAIIEKLGRMRREAEALVTVQTDPVRICKDIMKNPHIASDGFSYELEAIKDWLWTGHETSPVTNSRLDHKFLTPNHILRSSINDWLSQQSRNTIAWRS</sequence>
<name>A0AAN7JIG0_9MYRT</name>
<dbReference type="Gene3D" id="3.30.200.20">
    <property type="entry name" value="Phosphorylase Kinase, domain 1"/>
    <property type="match status" value="1"/>
</dbReference>
<dbReference type="PANTHER" id="PTHR45647">
    <property type="entry name" value="OS02G0152300 PROTEIN"/>
    <property type="match status" value="1"/>
</dbReference>
<comment type="catalytic activity">
    <reaction evidence="1">
        <text>S-ubiquitinyl-[E2 ubiquitin-conjugating enzyme]-L-cysteine + [acceptor protein]-L-lysine = [E2 ubiquitin-conjugating enzyme]-L-cysteine + N(6)-ubiquitinyl-[acceptor protein]-L-lysine.</text>
        <dbReference type="EC" id="2.3.2.27"/>
    </reaction>
</comment>
<dbReference type="GO" id="GO:0004713">
    <property type="term" value="F:protein tyrosine kinase activity"/>
    <property type="evidence" value="ECO:0007669"/>
    <property type="project" value="InterPro"/>
</dbReference>
<dbReference type="PANTHER" id="PTHR45647:SF56">
    <property type="entry name" value="U-BOX DOMAIN-CONTAINING PROTEIN 50-RELATED"/>
    <property type="match status" value="1"/>
</dbReference>
<dbReference type="SUPFAM" id="SSF57850">
    <property type="entry name" value="RING/U-box"/>
    <property type="match status" value="1"/>
</dbReference>
<dbReference type="EC" id="2.3.2.27" evidence="4"/>
<dbReference type="InterPro" id="IPR003613">
    <property type="entry name" value="Ubox_domain"/>
</dbReference>
<dbReference type="SMART" id="SM00219">
    <property type="entry name" value="TyrKc"/>
    <property type="match status" value="1"/>
</dbReference>
<evidence type="ECO:0000256" key="4">
    <source>
        <dbReference type="ARBA" id="ARBA00012483"/>
    </source>
</evidence>
<evidence type="ECO:0000256" key="1">
    <source>
        <dbReference type="ARBA" id="ARBA00000900"/>
    </source>
</evidence>
<dbReference type="Pfam" id="PF07714">
    <property type="entry name" value="PK_Tyr_Ser-Thr"/>
    <property type="match status" value="1"/>
</dbReference>
<evidence type="ECO:0000313" key="10">
    <source>
        <dbReference type="Proteomes" id="UP001345219"/>
    </source>
</evidence>
<organism evidence="9 10">
    <name type="scientific">Trapa incisa</name>
    <dbReference type="NCBI Taxonomy" id="236973"/>
    <lineage>
        <taxon>Eukaryota</taxon>
        <taxon>Viridiplantae</taxon>
        <taxon>Streptophyta</taxon>
        <taxon>Embryophyta</taxon>
        <taxon>Tracheophyta</taxon>
        <taxon>Spermatophyta</taxon>
        <taxon>Magnoliopsida</taxon>
        <taxon>eudicotyledons</taxon>
        <taxon>Gunneridae</taxon>
        <taxon>Pentapetalae</taxon>
        <taxon>rosids</taxon>
        <taxon>malvids</taxon>
        <taxon>Myrtales</taxon>
        <taxon>Lythraceae</taxon>
        <taxon>Trapa</taxon>
    </lineage>
</organism>
<keyword evidence="7" id="KW-0175">Coiled coil</keyword>
<evidence type="ECO:0000256" key="5">
    <source>
        <dbReference type="ARBA" id="ARBA00022679"/>
    </source>
</evidence>
<comment type="caution">
    <text evidence="9">The sequence shown here is derived from an EMBL/GenBank/DDBJ whole genome shotgun (WGS) entry which is preliminary data.</text>
</comment>
<dbReference type="InterPro" id="IPR013083">
    <property type="entry name" value="Znf_RING/FYVE/PHD"/>
</dbReference>
<dbReference type="Proteomes" id="UP001345219">
    <property type="component" value="Chromosome 9"/>
</dbReference>
<dbReference type="CDD" id="cd16655">
    <property type="entry name" value="RING-Ubox_WDSUB1-like"/>
    <property type="match status" value="1"/>
</dbReference>
<dbReference type="GO" id="GO:0016567">
    <property type="term" value="P:protein ubiquitination"/>
    <property type="evidence" value="ECO:0007669"/>
    <property type="project" value="InterPro"/>
</dbReference>
<feature type="domain" description="U-box" evidence="8">
    <location>
        <begin position="691"/>
        <end position="754"/>
    </location>
</feature>
<dbReference type="EMBL" id="JAXIOK010000022">
    <property type="protein sequence ID" value="KAK4744712.1"/>
    <property type="molecule type" value="Genomic_DNA"/>
</dbReference>
<comment type="function">
    <text evidence="2">Functions as an E3 ubiquitin ligase.</text>
</comment>
<keyword evidence="6" id="KW-0833">Ubl conjugation pathway</keyword>
<dbReference type="GO" id="GO:0061630">
    <property type="term" value="F:ubiquitin protein ligase activity"/>
    <property type="evidence" value="ECO:0007669"/>
    <property type="project" value="UniProtKB-EC"/>
</dbReference>
<protein>
    <recommendedName>
        <fullName evidence="4">RING-type E3 ubiquitin transferase</fullName>
        <ecNumber evidence="4">2.3.2.27</ecNumber>
    </recommendedName>
</protein>
<feature type="coiled-coil region" evidence="7">
    <location>
        <begin position="279"/>
        <end position="359"/>
    </location>
</feature>
<dbReference type="PROSITE" id="PS51698">
    <property type="entry name" value="U_BOX"/>
    <property type="match status" value="1"/>
</dbReference>
<evidence type="ECO:0000256" key="6">
    <source>
        <dbReference type="ARBA" id="ARBA00022786"/>
    </source>
</evidence>
<dbReference type="InterPro" id="IPR020635">
    <property type="entry name" value="Tyr_kinase_cat_dom"/>
</dbReference>
<dbReference type="SMART" id="SM00504">
    <property type="entry name" value="Ubox"/>
    <property type="match status" value="1"/>
</dbReference>
<dbReference type="InterPro" id="IPR051348">
    <property type="entry name" value="U-box_ubiquitin_ligases"/>
</dbReference>
<dbReference type="Pfam" id="PF04564">
    <property type="entry name" value="U-box"/>
    <property type="match status" value="1"/>
</dbReference>
<dbReference type="SUPFAM" id="SSF56112">
    <property type="entry name" value="Protein kinase-like (PK-like)"/>
    <property type="match status" value="1"/>
</dbReference>
<evidence type="ECO:0000256" key="2">
    <source>
        <dbReference type="ARBA" id="ARBA00003861"/>
    </source>
</evidence>
<accession>A0AAN7JIG0</accession>
<keyword evidence="5" id="KW-0808">Transferase</keyword>
<proteinExistence type="predicted"/>
<reference evidence="9 10" key="1">
    <citation type="journal article" date="2023" name="Hortic Res">
        <title>Pangenome of water caltrop reveals structural variations and asymmetric subgenome divergence after allopolyploidization.</title>
        <authorList>
            <person name="Zhang X."/>
            <person name="Chen Y."/>
            <person name="Wang L."/>
            <person name="Yuan Y."/>
            <person name="Fang M."/>
            <person name="Shi L."/>
            <person name="Lu R."/>
            <person name="Comes H.P."/>
            <person name="Ma Y."/>
            <person name="Chen Y."/>
            <person name="Huang G."/>
            <person name="Zhou Y."/>
            <person name="Zheng Z."/>
            <person name="Qiu Y."/>
        </authorList>
    </citation>
    <scope>NUCLEOTIDE SEQUENCE [LARGE SCALE GENOMIC DNA]</scope>
    <source>
        <tissue evidence="9">Roots</tissue>
    </source>
</reference>
<keyword evidence="10" id="KW-1185">Reference proteome</keyword>
<dbReference type="AlphaFoldDB" id="A0AAN7JIG0"/>